<organism evidence="1 2">
    <name type="scientific">Cricetulus griseus</name>
    <name type="common">Chinese hamster</name>
    <name type="synonym">Cricetulus barabensis griseus</name>
    <dbReference type="NCBI Taxonomy" id="10029"/>
    <lineage>
        <taxon>Eukaryota</taxon>
        <taxon>Metazoa</taxon>
        <taxon>Chordata</taxon>
        <taxon>Craniata</taxon>
        <taxon>Vertebrata</taxon>
        <taxon>Euteleostomi</taxon>
        <taxon>Mammalia</taxon>
        <taxon>Eutheria</taxon>
        <taxon>Euarchontoglires</taxon>
        <taxon>Glires</taxon>
        <taxon>Rodentia</taxon>
        <taxon>Myomorpha</taxon>
        <taxon>Muroidea</taxon>
        <taxon>Cricetidae</taxon>
        <taxon>Cricetinae</taxon>
        <taxon>Cricetulus</taxon>
    </lineage>
</organism>
<sequence>MIAHHCISSEAGLQELPEHLPALSYSPPLRYLPSVSEDNLKNHFSSNGGVVKGFKFFQKDGKMALIQMGSVEEAVRALIELHDHDLGRTTTCVCPPCPPSRCLRTCDSFHHSRKAAEVT</sequence>
<name>G3H7X6_CRIGR</name>
<evidence type="ECO:0000313" key="2">
    <source>
        <dbReference type="Proteomes" id="UP000001075"/>
    </source>
</evidence>
<dbReference type="InterPro" id="IPR035979">
    <property type="entry name" value="RBD_domain_sf"/>
</dbReference>
<dbReference type="GO" id="GO:0003676">
    <property type="term" value="F:nucleic acid binding"/>
    <property type="evidence" value="ECO:0007669"/>
    <property type="project" value="InterPro"/>
</dbReference>
<dbReference type="InterPro" id="IPR012677">
    <property type="entry name" value="Nucleotide-bd_a/b_plait_sf"/>
</dbReference>
<dbReference type="STRING" id="10029.G3H7X6"/>
<proteinExistence type="predicted"/>
<dbReference type="EMBL" id="JH000204">
    <property type="protein sequence ID" value="EGV93392.1"/>
    <property type="molecule type" value="Genomic_DNA"/>
</dbReference>
<dbReference type="Proteomes" id="UP000001075">
    <property type="component" value="Unassembled WGS sequence"/>
</dbReference>
<evidence type="ECO:0000313" key="1">
    <source>
        <dbReference type="EMBL" id="EGV93392.1"/>
    </source>
</evidence>
<accession>G3H7X6</accession>
<dbReference type="AlphaFoldDB" id="G3H7X6"/>
<gene>
    <name evidence="1" type="ORF">I79_006472</name>
</gene>
<dbReference type="SUPFAM" id="SSF54928">
    <property type="entry name" value="RNA-binding domain, RBD"/>
    <property type="match status" value="1"/>
</dbReference>
<protein>
    <submittedName>
        <fullName evidence="1">Polypyrimidine tract-binding protein 1</fullName>
    </submittedName>
</protein>
<dbReference type="InParanoid" id="G3H7X6"/>
<reference evidence="2" key="1">
    <citation type="journal article" date="2011" name="Nat. Biotechnol.">
        <title>The genomic sequence of the Chinese hamster ovary (CHO)-K1 cell line.</title>
        <authorList>
            <person name="Xu X."/>
            <person name="Nagarajan H."/>
            <person name="Lewis N.E."/>
            <person name="Pan S."/>
            <person name="Cai Z."/>
            <person name="Liu X."/>
            <person name="Chen W."/>
            <person name="Xie M."/>
            <person name="Wang W."/>
            <person name="Hammond S."/>
            <person name="Andersen M.R."/>
            <person name="Neff N."/>
            <person name="Passarelli B."/>
            <person name="Koh W."/>
            <person name="Fan H.C."/>
            <person name="Wang J."/>
            <person name="Gui Y."/>
            <person name="Lee K.H."/>
            <person name="Betenbaugh M.J."/>
            <person name="Quake S.R."/>
            <person name="Famili I."/>
            <person name="Palsson B.O."/>
            <person name="Wang J."/>
        </authorList>
    </citation>
    <scope>NUCLEOTIDE SEQUENCE [LARGE SCALE GENOMIC DNA]</scope>
    <source>
        <strain evidence="2">CHO K1 cell line</strain>
    </source>
</reference>
<dbReference type="Gene3D" id="3.30.70.330">
    <property type="match status" value="1"/>
</dbReference>